<dbReference type="RefSeq" id="WP_277443121.1">
    <property type="nucleotide sequence ID" value="NZ_JAKOAV010000007.1"/>
</dbReference>
<dbReference type="GO" id="GO:0005886">
    <property type="term" value="C:plasma membrane"/>
    <property type="evidence" value="ECO:0007669"/>
    <property type="project" value="UniProtKB-SubCell"/>
</dbReference>
<dbReference type="GO" id="GO:0004713">
    <property type="term" value="F:protein tyrosine kinase activity"/>
    <property type="evidence" value="ECO:0007669"/>
    <property type="project" value="TreeGrafter"/>
</dbReference>
<feature type="domain" description="Polysaccharide chain length determinant N-terminal" evidence="8">
    <location>
        <begin position="18"/>
        <end position="102"/>
    </location>
</feature>
<proteinExistence type="inferred from homology"/>
<evidence type="ECO:0000256" key="6">
    <source>
        <dbReference type="ARBA" id="ARBA00023136"/>
    </source>
</evidence>
<keyword evidence="10" id="KW-1185">Reference proteome</keyword>
<name>A0A9X4JV88_9FIRM</name>
<sequence length="212" mass="23844">MKSGKGVEELLDNIDLPTLIKERLFLVLATIIVALTAGGLVCMILPAKYQANTILRLSQPENGFAGDTGANRMDYNSLMMYRQLARTYCELAESEQVLQKLSERVERKLSPGDLRRMVTVRKVKDLELLEILVRDTDPYRAAFIAGSLATLLQQEEKEAWKMNNLRIIIPASPDERRVGPNIFLCMLAAGLAGMLVSFILVAVMGYLRLWRE</sequence>
<keyword evidence="3" id="KW-1003">Cell membrane</keyword>
<dbReference type="InterPro" id="IPR003856">
    <property type="entry name" value="LPS_length_determ_N"/>
</dbReference>
<evidence type="ECO:0000313" key="9">
    <source>
        <dbReference type="EMBL" id="MDF9407871.1"/>
    </source>
</evidence>
<dbReference type="EMBL" id="JAKOAV010000007">
    <property type="protein sequence ID" value="MDF9407871.1"/>
    <property type="molecule type" value="Genomic_DNA"/>
</dbReference>
<comment type="similarity">
    <text evidence="2">Belongs to the CpsC/CapA family.</text>
</comment>
<protein>
    <submittedName>
        <fullName evidence="9">Wzz/FepE/Etk N-terminal domain-containing protein</fullName>
    </submittedName>
</protein>
<evidence type="ECO:0000313" key="10">
    <source>
        <dbReference type="Proteomes" id="UP001154312"/>
    </source>
</evidence>
<keyword evidence="4 7" id="KW-0812">Transmembrane</keyword>
<evidence type="ECO:0000256" key="4">
    <source>
        <dbReference type="ARBA" id="ARBA00022692"/>
    </source>
</evidence>
<comment type="subcellular location">
    <subcellularLocation>
        <location evidence="1">Cell membrane</location>
        <topology evidence="1">Multi-pass membrane protein</topology>
    </subcellularLocation>
</comment>
<keyword evidence="6 7" id="KW-0472">Membrane</keyword>
<evidence type="ECO:0000259" key="8">
    <source>
        <dbReference type="Pfam" id="PF02706"/>
    </source>
</evidence>
<evidence type="ECO:0000256" key="5">
    <source>
        <dbReference type="ARBA" id="ARBA00022989"/>
    </source>
</evidence>
<dbReference type="AlphaFoldDB" id="A0A9X4JV88"/>
<feature type="transmembrane region" description="Helical" evidence="7">
    <location>
        <begin position="24"/>
        <end position="47"/>
    </location>
</feature>
<keyword evidence="5 7" id="KW-1133">Transmembrane helix</keyword>
<feature type="transmembrane region" description="Helical" evidence="7">
    <location>
        <begin position="182"/>
        <end position="207"/>
    </location>
</feature>
<comment type="caution">
    <text evidence="9">The sequence shown here is derived from an EMBL/GenBank/DDBJ whole genome shotgun (WGS) entry which is preliminary data.</text>
</comment>
<evidence type="ECO:0000256" key="7">
    <source>
        <dbReference type="SAM" id="Phobius"/>
    </source>
</evidence>
<evidence type="ECO:0000256" key="2">
    <source>
        <dbReference type="ARBA" id="ARBA00006683"/>
    </source>
</evidence>
<dbReference type="Pfam" id="PF02706">
    <property type="entry name" value="Wzz"/>
    <property type="match status" value="1"/>
</dbReference>
<dbReference type="PANTHER" id="PTHR32309:SF13">
    <property type="entry name" value="FERRIC ENTEROBACTIN TRANSPORT PROTEIN FEPE"/>
    <property type="match status" value="1"/>
</dbReference>
<organism evidence="9 10">
    <name type="scientific">Pelotomaculum isophthalicicum JI</name>
    <dbReference type="NCBI Taxonomy" id="947010"/>
    <lineage>
        <taxon>Bacteria</taxon>
        <taxon>Bacillati</taxon>
        <taxon>Bacillota</taxon>
        <taxon>Clostridia</taxon>
        <taxon>Eubacteriales</taxon>
        <taxon>Desulfotomaculaceae</taxon>
        <taxon>Pelotomaculum</taxon>
    </lineage>
</organism>
<dbReference type="PANTHER" id="PTHR32309">
    <property type="entry name" value="TYROSINE-PROTEIN KINASE"/>
    <property type="match status" value="1"/>
</dbReference>
<dbReference type="Proteomes" id="UP001154312">
    <property type="component" value="Unassembled WGS sequence"/>
</dbReference>
<dbReference type="InterPro" id="IPR050445">
    <property type="entry name" value="Bact_polysacc_biosynth/exp"/>
</dbReference>
<evidence type="ECO:0000256" key="1">
    <source>
        <dbReference type="ARBA" id="ARBA00004651"/>
    </source>
</evidence>
<reference evidence="9" key="1">
    <citation type="submission" date="2022-02" db="EMBL/GenBank/DDBJ databases">
        <authorList>
            <person name="Leng L."/>
        </authorList>
    </citation>
    <scope>NUCLEOTIDE SEQUENCE</scope>
    <source>
        <strain evidence="9">JI</strain>
    </source>
</reference>
<gene>
    <name evidence="9" type="ORF">L7E55_05775</name>
</gene>
<accession>A0A9X4JV88</accession>
<evidence type="ECO:0000256" key="3">
    <source>
        <dbReference type="ARBA" id="ARBA00022475"/>
    </source>
</evidence>